<dbReference type="PANTHER" id="PTHR11474">
    <property type="entry name" value="TYROSINASE FAMILY MEMBER"/>
    <property type="match status" value="1"/>
</dbReference>
<sequence length="334" mass="39197">MNNRGDPAEVTTEPEEKSGYCNHASVLFPTWHRPSVLLLEQAISEAVQSLIPERINENTKNREEWLTAAKELRFPYWDWTHPDTGKEGLPDIFFRETLELLLPQDEDPEMIGEVENILKFYHFGDQGRPAGFRNIFEKYDDPNSPDTKRAKMAYFQDWKRTYRWPSAKQHDPEEGYVQLNELRTTKLPLRGNWRELTNSVARLFCFPDPKEVIEAQHPNVWDEFSNTRFQSAKKGANEWIPGQPRWKCGSMEQVHNNVHSVLGGTGNMNDPDYASFDPIFFLHHCNVDRIIAFWEHVYPEYQVGNGKYWTYPDNKKPGHFSKQYYVKLLFVAHT</sequence>
<feature type="domain" description="Tyrosinase copper-binding" evidence="8">
    <location>
        <begin position="23"/>
        <end position="40"/>
    </location>
</feature>
<evidence type="ECO:0000256" key="1">
    <source>
        <dbReference type="ARBA" id="ARBA00009928"/>
    </source>
</evidence>
<comment type="catalytic activity">
    <reaction evidence="7">
        <text>L-tyrosine + O2 = L-dopaquinone + H2O</text>
        <dbReference type="Rhea" id="RHEA:18117"/>
        <dbReference type="ChEBI" id="CHEBI:15377"/>
        <dbReference type="ChEBI" id="CHEBI:15379"/>
        <dbReference type="ChEBI" id="CHEBI:57924"/>
        <dbReference type="ChEBI" id="CHEBI:58315"/>
        <dbReference type="EC" id="1.14.18.1"/>
    </reaction>
</comment>
<evidence type="ECO:0000256" key="5">
    <source>
        <dbReference type="ARBA" id="ARBA00023101"/>
    </source>
</evidence>
<evidence type="ECO:0000256" key="7">
    <source>
        <dbReference type="ARBA" id="ARBA00048881"/>
    </source>
</evidence>
<dbReference type="HOGENOM" id="CLU_071889_0_0_1"/>
<dbReference type="GO" id="GO:0046872">
    <property type="term" value="F:metal ion binding"/>
    <property type="evidence" value="ECO:0007669"/>
    <property type="project" value="UniProtKB-KW"/>
</dbReference>
<reference evidence="10 11" key="1">
    <citation type="submission" date="2013-12" db="EMBL/GenBank/DDBJ databases">
        <authorList>
            <person name="Cubeta M."/>
            <person name="Pakala S."/>
            <person name="Fedorova N."/>
            <person name="Thomas E."/>
            <person name="Dean R."/>
            <person name="Jabaji S."/>
            <person name="Neate S."/>
            <person name="Toda T."/>
            <person name="Tavantzis S."/>
            <person name="Vilgalys R."/>
            <person name="Bharathan N."/>
            <person name="Pakala S."/>
            <person name="Losada L.S."/>
            <person name="Zafar N."/>
            <person name="Nierman W."/>
        </authorList>
    </citation>
    <scope>NUCLEOTIDE SEQUENCE [LARGE SCALE GENOMIC DNA]</scope>
    <source>
        <strain evidence="10 11">123E</strain>
    </source>
</reference>
<evidence type="ECO:0000313" key="10">
    <source>
        <dbReference type="EMBL" id="KEP47461.1"/>
    </source>
</evidence>
<dbReference type="InterPro" id="IPR002227">
    <property type="entry name" value="Tyrosinase_Cu-bd"/>
</dbReference>
<protein>
    <recommendedName>
        <fullName evidence="2">tyrosinase</fullName>
        <ecNumber evidence="2">1.14.18.1</ecNumber>
    </recommendedName>
</protein>
<dbReference type="Gene3D" id="1.10.1280.10">
    <property type="entry name" value="Di-copper center containing domain from catechol oxidase"/>
    <property type="match status" value="1"/>
</dbReference>
<accession>A0A074RK37</accession>
<dbReference type="GO" id="GO:0004503">
    <property type="term" value="F:tyrosinase activity"/>
    <property type="evidence" value="ECO:0007669"/>
    <property type="project" value="UniProtKB-EC"/>
</dbReference>
<dbReference type="EC" id="1.14.18.1" evidence="2"/>
<dbReference type="InterPro" id="IPR008922">
    <property type="entry name" value="Di-copper_centre_dom_sf"/>
</dbReference>
<organism evidence="10 11">
    <name type="scientific">Rhizoctonia solani 123E</name>
    <dbReference type="NCBI Taxonomy" id="1423351"/>
    <lineage>
        <taxon>Eukaryota</taxon>
        <taxon>Fungi</taxon>
        <taxon>Dikarya</taxon>
        <taxon>Basidiomycota</taxon>
        <taxon>Agaricomycotina</taxon>
        <taxon>Agaricomycetes</taxon>
        <taxon>Cantharellales</taxon>
        <taxon>Ceratobasidiaceae</taxon>
        <taxon>Rhizoctonia</taxon>
    </lineage>
</organism>
<evidence type="ECO:0000259" key="9">
    <source>
        <dbReference type="PROSITE" id="PS00498"/>
    </source>
</evidence>
<evidence type="ECO:0000313" key="11">
    <source>
        <dbReference type="Proteomes" id="UP000027456"/>
    </source>
</evidence>
<dbReference type="PROSITE" id="PS00498">
    <property type="entry name" value="TYROSINASE_2"/>
    <property type="match status" value="1"/>
</dbReference>
<dbReference type="Pfam" id="PF00264">
    <property type="entry name" value="Tyrosinase"/>
    <property type="match status" value="1"/>
</dbReference>
<comment type="caution">
    <text evidence="10">The sequence shown here is derived from an EMBL/GenBank/DDBJ whole genome shotgun (WGS) entry which is preliminary data.</text>
</comment>
<keyword evidence="3" id="KW-0479">Metal-binding</keyword>
<dbReference type="PANTHER" id="PTHR11474:SF76">
    <property type="entry name" value="SHKT DOMAIN-CONTAINING PROTEIN"/>
    <property type="match status" value="1"/>
</dbReference>
<evidence type="ECO:0000256" key="6">
    <source>
        <dbReference type="ARBA" id="ARBA00048233"/>
    </source>
</evidence>
<evidence type="ECO:0000256" key="3">
    <source>
        <dbReference type="ARBA" id="ARBA00022723"/>
    </source>
</evidence>
<dbReference type="AlphaFoldDB" id="A0A074RK37"/>
<evidence type="ECO:0000256" key="4">
    <source>
        <dbReference type="ARBA" id="ARBA00023008"/>
    </source>
</evidence>
<comment type="similarity">
    <text evidence="1">Belongs to the tyrosinase family.</text>
</comment>
<dbReference type="SUPFAM" id="SSF48056">
    <property type="entry name" value="Di-copper centre-containing domain"/>
    <property type="match status" value="1"/>
</dbReference>
<name>A0A074RK37_9AGAM</name>
<dbReference type="OrthoDB" id="6132182at2759"/>
<dbReference type="PROSITE" id="PS00497">
    <property type="entry name" value="TYROSINASE_1"/>
    <property type="match status" value="1"/>
</dbReference>
<dbReference type="STRING" id="1423351.A0A074RK37"/>
<dbReference type="PRINTS" id="PR00092">
    <property type="entry name" value="TYROSINASE"/>
</dbReference>
<evidence type="ECO:0000256" key="2">
    <source>
        <dbReference type="ARBA" id="ARBA00011906"/>
    </source>
</evidence>
<dbReference type="EMBL" id="AZST01000736">
    <property type="protein sequence ID" value="KEP47461.1"/>
    <property type="molecule type" value="Genomic_DNA"/>
</dbReference>
<comment type="catalytic activity">
    <reaction evidence="6">
        <text>2 L-dopa + O2 = 2 L-dopaquinone + 2 H2O</text>
        <dbReference type="Rhea" id="RHEA:34287"/>
        <dbReference type="ChEBI" id="CHEBI:15377"/>
        <dbReference type="ChEBI" id="CHEBI:15379"/>
        <dbReference type="ChEBI" id="CHEBI:57504"/>
        <dbReference type="ChEBI" id="CHEBI:57924"/>
        <dbReference type="EC" id="1.14.18.1"/>
    </reaction>
</comment>
<gene>
    <name evidence="10" type="ORF">V565_154980</name>
</gene>
<evidence type="ECO:0000259" key="8">
    <source>
        <dbReference type="PROSITE" id="PS00497"/>
    </source>
</evidence>
<proteinExistence type="inferred from homology"/>
<keyword evidence="5" id="KW-0470">Melanin biosynthesis</keyword>
<dbReference type="GO" id="GO:0042438">
    <property type="term" value="P:melanin biosynthetic process"/>
    <property type="evidence" value="ECO:0007669"/>
    <property type="project" value="UniProtKB-KW"/>
</dbReference>
<dbReference type="InterPro" id="IPR050316">
    <property type="entry name" value="Tyrosinase/Hemocyanin"/>
</dbReference>
<keyword evidence="4" id="KW-0186">Copper</keyword>
<feature type="domain" description="Tyrosinase copper-binding" evidence="9">
    <location>
        <begin position="277"/>
        <end position="288"/>
    </location>
</feature>
<dbReference type="Proteomes" id="UP000027456">
    <property type="component" value="Unassembled WGS sequence"/>
</dbReference>
<keyword evidence="11" id="KW-1185">Reference proteome</keyword>